<sequence length="119" mass="13576">MAQYRISNAARADIVDILRLSQTQFGEQARQRYQALILTALQATADTPYRIGSRNRDELLPGLRSYHLIGSRQQARSPHGTVKSPRHTVFYRVLNDEVIEVVRLLHDAMEVQLHLPDDG</sequence>
<keyword evidence="3" id="KW-1185">Reference proteome</keyword>
<protein>
    <submittedName>
        <fullName evidence="2">Plasmid stabilization protein ParE</fullName>
    </submittedName>
</protein>
<keyword evidence="1" id="KW-1277">Toxin-antitoxin system</keyword>
<dbReference type="InterPro" id="IPR035093">
    <property type="entry name" value="RelE/ParE_toxin_dom_sf"/>
</dbReference>
<dbReference type="RefSeq" id="WP_119142507.1">
    <property type="nucleotide sequence ID" value="NZ_CBCSFL010000011.1"/>
</dbReference>
<dbReference type="Gene3D" id="3.30.2310.20">
    <property type="entry name" value="RelE-like"/>
    <property type="match status" value="1"/>
</dbReference>
<evidence type="ECO:0000256" key="1">
    <source>
        <dbReference type="ARBA" id="ARBA00022649"/>
    </source>
</evidence>
<evidence type="ECO:0000313" key="3">
    <source>
        <dbReference type="Proteomes" id="UP000263595"/>
    </source>
</evidence>
<dbReference type="OrthoDB" id="516834at2"/>
<dbReference type="InterPro" id="IPR007712">
    <property type="entry name" value="RelE/ParE_toxin"/>
</dbReference>
<dbReference type="EMBL" id="UNOZ01000022">
    <property type="protein sequence ID" value="SYX90874.1"/>
    <property type="molecule type" value="Genomic_DNA"/>
</dbReference>
<evidence type="ECO:0000313" key="2">
    <source>
        <dbReference type="EMBL" id="SYX90874.1"/>
    </source>
</evidence>
<reference evidence="3" key="1">
    <citation type="submission" date="2018-08" db="EMBL/GenBank/DDBJ databases">
        <authorList>
            <person name="Blom J."/>
        </authorList>
    </citation>
    <scope>NUCLEOTIDE SEQUENCE [LARGE SCALE GENOMIC DNA]</scope>
    <source>
        <strain evidence="3">CCOS 865</strain>
    </source>
</reference>
<dbReference type="AlphaFoldDB" id="A0A383RW44"/>
<name>A0A383RW44_9PSED</name>
<organism evidence="2 3">
    <name type="scientific">Pseudomonas reidholzensis</name>
    <dbReference type="NCBI Taxonomy" id="1785162"/>
    <lineage>
        <taxon>Bacteria</taxon>
        <taxon>Pseudomonadati</taxon>
        <taxon>Pseudomonadota</taxon>
        <taxon>Gammaproteobacteria</taxon>
        <taxon>Pseudomonadales</taxon>
        <taxon>Pseudomonadaceae</taxon>
        <taxon>Pseudomonas</taxon>
    </lineage>
</organism>
<accession>A0A383RW44</accession>
<dbReference type="Proteomes" id="UP000263595">
    <property type="component" value="Unassembled WGS sequence"/>
</dbReference>
<gene>
    <name evidence="2" type="ORF">CCOS865_03141</name>
</gene>
<proteinExistence type="predicted"/>
<dbReference type="Pfam" id="PF05016">
    <property type="entry name" value="ParE_toxin"/>
    <property type="match status" value="1"/>
</dbReference>